<keyword evidence="2" id="KW-1185">Reference proteome</keyword>
<accession>A0A0B0NJY8</accession>
<evidence type="ECO:0000313" key="2">
    <source>
        <dbReference type="Proteomes" id="UP000032142"/>
    </source>
</evidence>
<evidence type="ECO:0000313" key="1">
    <source>
        <dbReference type="EMBL" id="KHG11386.1"/>
    </source>
</evidence>
<protein>
    <submittedName>
        <fullName evidence="1">UvrABC system A</fullName>
    </submittedName>
</protein>
<dbReference type="EMBL" id="KN395734">
    <property type="protein sequence ID" value="KHG11386.1"/>
    <property type="molecule type" value="Genomic_DNA"/>
</dbReference>
<gene>
    <name evidence="1" type="ORF">F383_15311</name>
</gene>
<dbReference type="Proteomes" id="UP000032142">
    <property type="component" value="Unassembled WGS sequence"/>
</dbReference>
<proteinExistence type="predicted"/>
<sequence length="65" mass="7580">MAYGLDTRACGWPCDPNQYVCHVSTQHKTRACLEQCEAHSLFTWVCDPCMFEKFLSFQNYHMLSV</sequence>
<name>A0A0B0NJY8_GOSAR</name>
<dbReference type="AlphaFoldDB" id="A0A0B0NJY8"/>
<reference evidence="2" key="1">
    <citation type="submission" date="2014-09" db="EMBL/GenBank/DDBJ databases">
        <authorList>
            <person name="Mudge J."/>
            <person name="Ramaraj T."/>
            <person name="Lindquist I.E."/>
            <person name="Bharti A.K."/>
            <person name="Sundararajan A."/>
            <person name="Cameron C.T."/>
            <person name="Woodward J.E."/>
            <person name="May G.D."/>
            <person name="Brubaker C."/>
            <person name="Broadhvest J."/>
            <person name="Wilkins T.A."/>
        </authorList>
    </citation>
    <scope>NUCLEOTIDE SEQUENCE</scope>
    <source>
        <strain evidence="2">cv. AKA8401</strain>
    </source>
</reference>
<organism evidence="1 2">
    <name type="scientific">Gossypium arboreum</name>
    <name type="common">Tree cotton</name>
    <name type="synonym">Gossypium nanking</name>
    <dbReference type="NCBI Taxonomy" id="29729"/>
    <lineage>
        <taxon>Eukaryota</taxon>
        <taxon>Viridiplantae</taxon>
        <taxon>Streptophyta</taxon>
        <taxon>Embryophyta</taxon>
        <taxon>Tracheophyta</taxon>
        <taxon>Spermatophyta</taxon>
        <taxon>Magnoliopsida</taxon>
        <taxon>eudicotyledons</taxon>
        <taxon>Gunneridae</taxon>
        <taxon>Pentapetalae</taxon>
        <taxon>rosids</taxon>
        <taxon>malvids</taxon>
        <taxon>Malvales</taxon>
        <taxon>Malvaceae</taxon>
        <taxon>Malvoideae</taxon>
        <taxon>Gossypium</taxon>
    </lineage>
</organism>